<dbReference type="InterPro" id="IPR036895">
    <property type="entry name" value="Uracil-DNA_glycosylase-like_sf"/>
</dbReference>
<evidence type="ECO:0000259" key="12">
    <source>
        <dbReference type="SMART" id="SM00986"/>
    </source>
</evidence>
<dbReference type="NCBIfam" id="NF003589">
    <property type="entry name" value="PRK05254.1-2"/>
    <property type="match status" value="1"/>
</dbReference>
<comment type="function">
    <text evidence="2 9 11">Excises uracil residues from the DNA which can arise as a result of misincorporation of dUMP residues by DNA polymerase or due to deamination of cytosine.</text>
</comment>
<dbReference type="SMART" id="SM00987">
    <property type="entry name" value="UreE_C"/>
    <property type="match status" value="1"/>
</dbReference>
<evidence type="ECO:0000256" key="2">
    <source>
        <dbReference type="ARBA" id="ARBA00002631"/>
    </source>
</evidence>
<protein>
    <recommendedName>
        <fullName evidence="5 9">Uracil-DNA glycosylase</fullName>
        <shortName evidence="9">UDG</shortName>
        <ecNumber evidence="4 9">3.2.2.27</ecNumber>
    </recommendedName>
</protein>
<dbReference type="GO" id="GO:0005737">
    <property type="term" value="C:cytoplasm"/>
    <property type="evidence" value="ECO:0007669"/>
    <property type="project" value="UniProtKB-SubCell"/>
</dbReference>
<keyword evidence="7 9" id="KW-0378">Hydrolase</keyword>
<evidence type="ECO:0000256" key="8">
    <source>
        <dbReference type="ARBA" id="ARBA00023204"/>
    </source>
</evidence>
<comment type="similarity">
    <text evidence="3 9 11">Belongs to the uracil-DNA glycosylase (UDG) superfamily. UNG family.</text>
</comment>
<dbReference type="EMBL" id="CP118101">
    <property type="protein sequence ID" value="WDH81487.1"/>
    <property type="molecule type" value="Genomic_DNA"/>
</dbReference>
<sequence>MFNNDWDALLQDEMNKDYMQELRLKLAAEYKTQTIYPPKDDIFNALKLTSYANTKVVIIGQDPYHGAGQAEGLSFSVKKGVRIPPSLRNIYKELHSDLGVSIPAHGSLQDWAEEGVLLLNNVLTVREGEPASHRHIGWERFTDAVIEKLNVREQPMVFMLWGSHAQKKGAFIDRSRHLVIESAHPSPLAARHGFFGSHPFSRANAFLEAEGIKQVNWTISDN</sequence>
<keyword evidence="6 9" id="KW-0227">DNA damage</keyword>
<dbReference type="GO" id="GO:0004844">
    <property type="term" value="F:uracil DNA N-glycosylase activity"/>
    <property type="evidence" value="ECO:0007669"/>
    <property type="project" value="UniProtKB-UniRule"/>
</dbReference>
<dbReference type="FunFam" id="3.40.470.10:FF:000001">
    <property type="entry name" value="Uracil-DNA glycosylase"/>
    <property type="match status" value="1"/>
</dbReference>
<evidence type="ECO:0000256" key="9">
    <source>
        <dbReference type="HAMAP-Rule" id="MF_00148"/>
    </source>
</evidence>
<dbReference type="NCBIfam" id="NF003588">
    <property type="entry name" value="PRK05254.1-1"/>
    <property type="match status" value="1"/>
</dbReference>
<dbReference type="EC" id="3.2.2.27" evidence="4 9"/>
<evidence type="ECO:0000256" key="10">
    <source>
        <dbReference type="PROSITE-ProRule" id="PRU10072"/>
    </source>
</evidence>
<evidence type="ECO:0000256" key="11">
    <source>
        <dbReference type="RuleBase" id="RU003780"/>
    </source>
</evidence>
<comment type="subcellular location">
    <subcellularLocation>
        <location evidence="9">Cytoplasm</location>
    </subcellularLocation>
</comment>
<evidence type="ECO:0000313" key="14">
    <source>
        <dbReference type="Proteomes" id="UP001220962"/>
    </source>
</evidence>
<dbReference type="SUPFAM" id="SSF52141">
    <property type="entry name" value="Uracil-DNA glycosylase-like"/>
    <property type="match status" value="1"/>
</dbReference>
<dbReference type="CDD" id="cd10027">
    <property type="entry name" value="UDG-F1-like"/>
    <property type="match status" value="1"/>
</dbReference>
<dbReference type="AlphaFoldDB" id="A0AAX3MYP0"/>
<name>A0AAX3MYP0_9BACL</name>
<organism evidence="13 14">
    <name type="scientific">Paenibacillus urinalis</name>
    <dbReference type="NCBI Taxonomy" id="521520"/>
    <lineage>
        <taxon>Bacteria</taxon>
        <taxon>Bacillati</taxon>
        <taxon>Bacillota</taxon>
        <taxon>Bacilli</taxon>
        <taxon>Bacillales</taxon>
        <taxon>Paenibacillaceae</taxon>
        <taxon>Paenibacillus</taxon>
    </lineage>
</organism>
<reference evidence="13" key="1">
    <citation type="submission" date="2023-02" db="EMBL/GenBank/DDBJ databases">
        <title>Pathogen: clinical or host-associated sample.</title>
        <authorList>
            <person name="Hergert J."/>
            <person name="Casey R."/>
            <person name="Wagner J."/>
            <person name="Young E.L."/>
            <person name="Oakeson K.F."/>
        </authorList>
    </citation>
    <scope>NUCLEOTIDE SEQUENCE</scope>
    <source>
        <strain evidence="13">2022CK-00830</strain>
    </source>
</reference>
<evidence type="ECO:0000256" key="3">
    <source>
        <dbReference type="ARBA" id="ARBA00008184"/>
    </source>
</evidence>
<feature type="active site" description="Proton acceptor" evidence="9 10">
    <location>
        <position position="62"/>
    </location>
</feature>
<dbReference type="Proteomes" id="UP001220962">
    <property type="component" value="Chromosome"/>
</dbReference>
<dbReference type="Pfam" id="PF03167">
    <property type="entry name" value="UDG"/>
    <property type="match status" value="1"/>
</dbReference>
<gene>
    <name evidence="9" type="primary">ung</name>
    <name evidence="13" type="ORF">PUW23_18420</name>
</gene>
<proteinExistence type="inferred from homology"/>
<dbReference type="SMART" id="SM00986">
    <property type="entry name" value="UDG"/>
    <property type="match status" value="1"/>
</dbReference>
<dbReference type="InterPro" id="IPR002043">
    <property type="entry name" value="UDG_fam1"/>
</dbReference>
<evidence type="ECO:0000256" key="1">
    <source>
        <dbReference type="ARBA" id="ARBA00001400"/>
    </source>
</evidence>
<dbReference type="RefSeq" id="WP_274358948.1">
    <property type="nucleotide sequence ID" value="NZ_CP118101.1"/>
</dbReference>
<accession>A0AAX3MYP0</accession>
<dbReference type="Gene3D" id="3.40.470.10">
    <property type="entry name" value="Uracil-DNA glycosylase-like domain"/>
    <property type="match status" value="1"/>
</dbReference>
<evidence type="ECO:0000256" key="7">
    <source>
        <dbReference type="ARBA" id="ARBA00022801"/>
    </source>
</evidence>
<dbReference type="NCBIfam" id="NF003591">
    <property type="entry name" value="PRK05254.1-4"/>
    <property type="match status" value="1"/>
</dbReference>
<dbReference type="NCBIfam" id="NF003592">
    <property type="entry name" value="PRK05254.1-5"/>
    <property type="match status" value="1"/>
</dbReference>
<keyword evidence="9" id="KW-0963">Cytoplasm</keyword>
<evidence type="ECO:0000313" key="13">
    <source>
        <dbReference type="EMBL" id="WDH81487.1"/>
    </source>
</evidence>
<dbReference type="NCBIfam" id="TIGR00628">
    <property type="entry name" value="ung"/>
    <property type="match status" value="1"/>
</dbReference>
<dbReference type="GO" id="GO:0097510">
    <property type="term" value="P:base-excision repair, AP site formation via deaminated base removal"/>
    <property type="evidence" value="ECO:0007669"/>
    <property type="project" value="TreeGrafter"/>
</dbReference>
<dbReference type="InterPro" id="IPR005122">
    <property type="entry name" value="Uracil-DNA_glycosylase-like"/>
</dbReference>
<keyword evidence="13" id="KW-0326">Glycosidase</keyword>
<evidence type="ECO:0000256" key="5">
    <source>
        <dbReference type="ARBA" id="ARBA00018429"/>
    </source>
</evidence>
<feature type="domain" description="Uracil-DNA glycosylase-like" evidence="12">
    <location>
        <begin position="47"/>
        <end position="207"/>
    </location>
</feature>
<dbReference type="PANTHER" id="PTHR11264">
    <property type="entry name" value="URACIL-DNA GLYCOSYLASE"/>
    <property type="match status" value="1"/>
</dbReference>
<evidence type="ECO:0000256" key="4">
    <source>
        <dbReference type="ARBA" id="ARBA00012030"/>
    </source>
</evidence>
<dbReference type="InterPro" id="IPR018085">
    <property type="entry name" value="Ura-DNA_Glyclase_AS"/>
</dbReference>
<dbReference type="PANTHER" id="PTHR11264:SF0">
    <property type="entry name" value="URACIL-DNA GLYCOSYLASE"/>
    <property type="match status" value="1"/>
</dbReference>
<evidence type="ECO:0000256" key="6">
    <source>
        <dbReference type="ARBA" id="ARBA00022763"/>
    </source>
</evidence>
<dbReference type="PROSITE" id="PS00130">
    <property type="entry name" value="U_DNA_GLYCOSYLASE"/>
    <property type="match status" value="1"/>
</dbReference>
<keyword evidence="8 9" id="KW-0234">DNA repair</keyword>
<dbReference type="HAMAP" id="MF_00148">
    <property type="entry name" value="UDG"/>
    <property type="match status" value="1"/>
</dbReference>
<comment type="catalytic activity">
    <reaction evidence="1 9 11">
        <text>Hydrolyzes single-stranded DNA or mismatched double-stranded DNA and polynucleotides, releasing free uracil.</text>
        <dbReference type="EC" id="3.2.2.27"/>
    </reaction>
</comment>